<gene>
    <name evidence="1" type="ORF">HPB50_020870</name>
</gene>
<proteinExistence type="predicted"/>
<dbReference type="EMBL" id="CM023488">
    <property type="protein sequence ID" value="KAH6924637.1"/>
    <property type="molecule type" value="Genomic_DNA"/>
</dbReference>
<evidence type="ECO:0000313" key="1">
    <source>
        <dbReference type="EMBL" id="KAH6924637.1"/>
    </source>
</evidence>
<comment type="caution">
    <text evidence="1">The sequence shown here is derived from an EMBL/GenBank/DDBJ whole genome shotgun (WGS) entry which is preliminary data.</text>
</comment>
<accession>A0ACB7RUR6</accession>
<keyword evidence="2" id="KW-1185">Reference proteome</keyword>
<sequence>MWVQADETAGRSKFFPSCRLFTLTTTTHDDVSDDEAARKTFDRFPMKSCARRRRGVVRRFEAQRRRLELGMPDMTALSRIDEDTINNNLRTRYRKDKIYVSFFPYIRGHITYPFFSFAFYGRKGNSAGAVVTSE</sequence>
<evidence type="ECO:0000313" key="2">
    <source>
        <dbReference type="Proteomes" id="UP000821845"/>
    </source>
</evidence>
<protein>
    <submittedName>
        <fullName evidence="1">Uncharacterized protein</fullName>
    </submittedName>
</protein>
<organism evidence="1 2">
    <name type="scientific">Hyalomma asiaticum</name>
    <name type="common">Tick</name>
    <dbReference type="NCBI Taxonomy" id="266040"/>
    <lineage>
        <taxon>Eukaryota</taxon>
        <taxon>Metazoa</taxon>
        <taxon>Ecdysozoa</taxon>
        <taxon>Arthropoda</taxon>
        <taxon>Chelicerata</taxon>
        <taxon>Arachnida</taxon>
        <taxon>Acari</taxon>
        <taxon>Parasitiformes</taxon>
        <taxon>Ixodida</taxon>
        <taxon>Ixodoidea</taxon>
        <taxon>Ixodidae</taxon>
        <taxon>Hyalomminae</taxon>
        <taxon>Hyalomma</taxon>
    </lineage>
</organism>
<name>A0ACB7RUR6_HYAAI</name>
<reference evidence="1" key="1">
    <citation type="submission" date="2020-05" db="EMBL/GenBank/DDBJ databases">
        <title>Large-scale comparative analyses of tick genomes elucidate their genetic diversity and vector capacities.</title>
        <authorList>
            <person name="Jia N."/>
            <person name="Wang J."/>
            <person name="Shi W."/>
            <person name="Du L."/>
            <person name="Sun Y."/>
            <person name="Zhan W."/>
            <person name="Jiang J."/>
            <person name="Wang Q."/>
            <person name="Zhang B."/>
            <person name="Ji P."/>
            <person name="Sakyi L.B."/>
            <person name="Cui X."/>
            <person name="Yuan T."/>
            <person name="Jiang B."/>
            <person name="Yang W."/>
            <person name="Lam T.T.-Y."/>
            <person name="Chang Q."/>
            <person name="Ding S."/>
            <person name="Wang X."/>
            <person name="Zhu J."/>
            <person name="Ruan X."/>
            <person name="Zhao L."/>
            <person name="Wei J."/>
            <person name="Que T."/>
            <person name="Du C."/>
            <person name="Cheng J."/>
            <person name="Dai P."/>
            <person name="Han X."/>
            <person name="Huang E."/>
            <person name="Gao Y."/>
            <person name="Liu J."/>
            <person name="Shao H."/>
            <person name="Ye R."/>
            <person name="Li L."/>
            <person name="Wei W."/>
            <person name="Wang X."/>
            <person name="Wang C."/>
            <person name="Yang T."/>
            <person name="Huo Q."/>
            <person name="Li W."/>
            <person name="Guo W."/>
            <person name="Chen H."/>
            <person name="Zhou L."/>
            <person name="Ni X."/>
            <person name="Tian J."/>
            <person name="Zhou Y."/>
            <person name="Sheng Y."/>
            <person name="Liu T."/>
            <person name="Pan Y."/>
            <person name="Xia L."/>
            <person name="Li J."/>
            <person name="Zhao F."/>
            <person name="Cao W."/>
        </authorList>
    </citation>
    <scope>NUCLEOTIDE SEQUENCE</scope>
    <source>
        <strain evidence="1">Hyas-2018</strain>
    </source>
</reference>
<dbReference type="Proteomes" id="UP000821845">
    <property type="component" value="Chromosome 8"/>
</dbReference>